<dbReference type="GO" id="GO:0008270">
    <property type="term" value="F:zinc ion binding"/>
    <property type="evidence" value="ECO:0007669"/>
    <property type="project" value="InterPro"/>
</dbReference>
<evidence type="ECO:0000256" key="1">
    <source>
        <dbReference type="ARBA" id="ARBA00000612"/>
    </source>
</evidence>
<organism evidence="16 17">
    <name type="scientific">Streptomyces liangshanensis</name>
    <dbReference type="NCBI Taxonomy" id="2717324"/>
    <lineage>
        <taxon>Bacteria</taxon>
        <taxon>Bacillati</taxon>
        <taxon>Actinomycetota</taxon>
        <taxon>Actinomycetes</taxon>
        <taxon>Kitasatosporales</taxon>
        <taxon>Streptomycetaceae</taxon>
        <taxon>Streptomyces</taxon>
    </lineage>
</organism>
<dbReference type="InterPro" id="IPR024079">
    <property type="entry name" value="MetalloPept_cat_dom_sf"/>
</dbReference>
<keyword evidence="11" id="KW-0862">Zinc</keyword>
<reference evidence="16 17" key="1">
    <citation type="submission" date="2020-03" db="EMBL/GenBank/DDBJ databases">
        <title>A novel species.</title>
        <authorList>
            <person name="Gao J."/>
        </authorList>
    </citation>
    <scope>NUCLEOTIDE SEQUENCE [LARGE SCALE GENOMIC DNA]</scope>
    <source>
        <strain evidence="16 17">QMT-12</strain>
    </source>
</reference>
<dbReference type="EMBL" id="CP050177">
    <property type="protein sequence ID" value="QIQ07263.1"/>
    <property type="molecule type" value="Genomic_DNA"/>
</dbReference>
<comment type="catalytic activity">
    <reaction evidence="1">
        <text>Hydrolyzes proteins with a preference for Tyr or Phe in the P1' position. Has no action on amino-acid p-nitroanilides.</text>
        <dbReference type="EC" id="3.4.24.77"/>
    </reaction>
</comment>
<dbReference type="GO" id="GO:0004222">
    <property type="term" value="F:metalloendopeptidase activity"/>
    <property type="evidence" value="ECO:0007669"/>
    <property type="project" value="InterPro"/>
</dbReference>
<evidence type="ECO:0000256" key="12">
    <source>
        <dbReference type="ARBA" id="ARBA00023049"/>
    </source>
</evidence>
<dbReference type="GO" id="GO:0005576">
    <property type="term" value="C:extracellular region"/>
    <property type="evidence" value="ECO:0007669"/>
    <property type="project" value="UniProtKB-SubCell"/>
</dbReference>
<proteinExistence type="inferred from homology"/>
<evidence type="ECO:0000256" key="5">
    <source>
        <dbReference type="ARBA" id="ARBA00012325"/>
    </source>
</evidence>
<comment type="similarity">
    <text evidence="4">Belongs to the peptidase M7 family.</text>
</comment>
<evidence type="ECO:0000313" key="17">
    <source>
        <dbReference type="Proteomes" id="UP000501179"/>
    </source>
</evidence>
<dbReference type="EC" id="3.4.24.77" evidence="5"/>
<dbReference type="KEGG" id="slia:HA039_31055"/>
<accession>A0A6G9H9N7</accession>
<keyword evidence="9" id="KW-0479">Metal-binding</keyword>
<evidence type="ECO:0000256" key="14">
    <source>
        <dbReference type="ARBA" id="ARBA00029927"/>
    </source>
</evidence>
<evidence type="ECO:0000256" key="15">
    <source>
        <dbReference type="SAM" id="SignalP"/>
    </source>
</evidence>
<feature type="signal peptide" evidence="15">
    <location>
        <begin position="1"/>
        <end position="28"/>
    </location>
</feature>
<keyword evidence="15" id="KW-0732">Signal</keyword>
<feature type="chain" id="PRO_5026159152" description="Extracellular small neutral protease" evidence="15">
    <location>
        <begin position="29"/>
        <end position="183"/>
    </location>
</feature>
<gene>
    <name evidence="16" type="ORF">HA039_31055</name>
</gene>
<dbReference type="Proteomes" id="UP000501179">
    <property type="component" value="Chromosome"/>
</dbReference>
<comment type="subcellular location">
    <subcellularLocation>
        <location evidence="3">Secreted</location>
    </subcellularLocation>
</comment>
<dbReference type="AlphaFoldDB" id="A0A6G9H9N7"/>
<dbReference type="Gene3D" id="3.40.390.10">
    <property type="entry name" value="Collagenase (Catalytic Domain)"/>
    <property type="match status" value="1"/>
</dbReference>
<keyword evidence="17" id="KW-1185">Reference proteome</keyword>
<evidence type="ECO:0000256" key="9">
    <source>
        <dbReference type="ARBA" id="ARBA00022723"/>
    </source>
</evidence>
<evidence type="ECO:0000256" key="6">
    <source>
        <dbReference type="ARBA" id="ARBA00019129"/>
    </source>
</evidence>
<evidence type="ECO:0000256" key="3">
    <source>
        <dbReference type="ARBA" id="ARBA00004613"/>
    </source>
</evidence>
<keyword evidence="12 16" id="KW-0482">Metalloprotease</keyword>
<dbReference type="GO" id="GO:0006508">
    <property type="term" value="P:proteolysis"/>
    <property type="evidence" value="ECO:0007669"/>
    <property type="project" value="UniProtKB-KW"/>
</dbReference>
<keyword evidence="13" id="KW-1015">Disulfide bond</keyword>
<comment type="cofactor">
    <cofactor evidence="2">
        <name>Zn(2+)</name>
        <dbReference type="ChEBI" id="CHEBI:29105"/>
    </cofactor>
</comment>
<sequence>MTRRLLNVLMAAVCACAIATGVSSPAGAAAPEPEIIPIDLIQAGSYTAATRDAIKIWNQAVPQIKFVEQSTPAALRVQAYTSTIGTSSHSALRGLGRGSVFLETGDAKIYRPTRVVVHELGHILSLADLGPGSLCSKIMSGAWAGSECLNDHPDSEETAAVAAFFATHNVGDPVPGWGSLSRG</sequence>
<dbReference type="PROSITE" id="PS51257">
    <property type="entry name" value="PROKAR_LIPOPROTEIN"/>
    <property type="match status" value="1"/>
</dbReference>
<dbReference type="InterPro" id="IPR000013">
    <property type="entry name" value="Peptidase_M7"/>
</dbReference>
<evidence type="ECO:0000256" key="11">
    <source>
        <dbReference type="ARBA" id="ARBA00022833"/>
    </source>
</evidence>
<keyword evidence="8 16" id="KW-0645">Protease</keyword>
<evidence type="ECO:0000256" key="13">
    <source>
        <dbReference type="ARBA" id="ARBA00023157"/>
    </source>
</evidence>
<dbReference type="Pfam" id="PF02031">
    <property type="entry name" value="Peptidase_M7"/>
    <property type="match status" value="1"/>
</dbReference>
<keyword evidence="10 16" id="KW-0378">Hydrolase</keyword>
<evidence type="ECO:0000256" key="8">
    <source>
        <dbReference type="ARBA" id="ARBA00022670"/>
    </source>
</evidence>
<evidence type="ECO:0000256" key="4">
    <source>
        <dbReference type="ARBA" id="ARBA00006571"/>
    </source>
</evidence>
<dbReference type="SUPFAM" id="SSF55486">
    <property type="entry name" value="Metalloproteases ('zincins'), catalytic domain"/>
    <property type="match status" value="1"/>
</dbReference>
<keyword evidence="7" id="KW-0964">Secreted</keyword>
<protein>
    <recommendedName>
        <fullName evidence="6">Extracellular small neutral protease</fullName>
        <ecNumber evidence="5">3.4.24.77</ecNumber>
    </recommendedName>
    <alternativeName>
        <fullName evidence="14">Snapalysin</fullName>
    </alternativeName>
</protein>
<dbReference type="PRINTS" id="PR00787">
    <property type="entry name" value="NEUTRALPTASE"/>
</dbReference>
<evidence type="ECO:0000256" key="7">
    <source>
        <dbReference type="ARBA" id="ARBA00022525"/>
    </source>
</evidence>
<evidence type="ECO:0000313" key="16">
    <source>
        <dbReference type="EMBL" id="QIQ07263.1"/>
    </source>
</evidence>
<name>A0A6G9H9N7_9ACTN</name>
<evidence type="ECO:0000256" key="2">
    <source>
        <dbReference type="ARBA" id="ARBA00001947"/>
    </source>
</evidence>
<evidence type="ECO:0000256" key="10">
    <source>
        <dbReference type="ARBA" id="ARBA00022801"/>
    </source>
</evidence>